<evidence type="ECO:0000313" key="3">
    <source>
        <dbReference type="Proteomes" id="UP000224915"/>
    </source>
</evidence>
<dbReference type="EMBL" id="PDJD01000001">
    <property type="protein sequence ID" value="PFG20217.1"/>
    <property type="molecule type" value="Genomic_DNA"/>
</dbReference>
<keyword evidence="3" id="KW-1185">Reference proteome</keyword>
<name>A0A2A9D0K5_9MICO</name>
<evidence type="ECO:0000313" key="2">
    <source>
        <dbReference type="EMBL" id="PFG20217.1"/>
    </source>
</evidence>
<keyword evidence="1" id="KW-1133">Transmembrane helix</keyword>
<gene>
    <name evidence="2" type="ORF">ATL40_1806</name>
</gene>
<feature type="transmembrane region" description="Helical" evidence="1">
    <location>
        <begin position="153"/>
        <end position="174"/>
    </location>
</feature>
<comment type="caution">
    <text evidence="2">The sequence shown here is derived from an EMBL/GenBank/DDBJ whole genome shotgun (WGS) entry which is preliminary data.</text>
</comment>
<proteinExistence type="predicted"/>
<keyword evidence="1" id="KW-0472">Membrane</keyword>
<accession>A0A2A9D0K5</accession>
<feature type="transmembrane region" description="Helical" evidence="1">
    <location>
        <begin position="76"/>
        <end position="94"/>
    </location>
</feature>
<organism evidence="2 3">
    <name type="scientific">Serinibacter salmoneus</name>
    <dbReference type="NCBI Taxonomy" id="556530"/>
    <lineage>
        <taxon>Bacteria</taxon>
        <taxon>Bacillati</taxon>
        <taxon>Actinomycetota</taxon>
        <taxon>Actinomycetes</taxon>
        <taxon>Micrococcales</taxon>
        <taxon>Beutenbergiaceae</taxon>
        <taxon>Serinibacter</taxon>
    </lineage>
</organism>
<evidence type="ECO:0000256" key="1">
    <source>
        <dbReference type="SAM" id="Phobius"/>
    </source>
</evidence>
<feature type="transmembrane region" description="Helical" evidence="1">
    <location>
        <begin position="52"/>
        <end position="70"/>
    </location>
</feature>
<protein>
    <submittedName>
        <fullName evidence="2">Uncharacterized protein</fullName>
    </submittedName>
</protein>
<keyword evidence="1" id="KW-0812">Transmembrane</keyword>
<dbReference type="Proteomes" id="UP000224915">
    <property type="component" value="Unassembled WGS sequence"/>
</dbReference>
<sequence>MLAPGAVWRGIGVEMVIVAGVLSFASALGMLAGELVSWRRSGWRRGVAPRPAAVWVTALAVSLLGVLALPGDREPLLVVLLGVLIPGGFGAVVARCRDSLRMAVASRGGTSLLTIGGAMPKCLRCVWLTRMSPDQEATMYRTDFTLSGARARVVAFGVAMALLVSFVVAAPGTAASAESTATQQHEIVDAERGGVVARESGVDIYEMVDESGEIVGYAIAESAQDRLPLSLAQTRLGAGGPEHSVSANFWTCSAAIAWFIGQTVFPSVKIARLVVRLGQFVSKYGFSKTVKIFTGAYKLSGRTAKEEFIDLAKALSGVGGLQVGCGF</sequence>
<reference evidence="2 3" key="1">
    <citation type="submission" date="2017-10" db="EMBL/GenBank/DDBJ databases">
        <title>Sequencing the genomes of 1000 actinobacteria strains.</title>
        <authorList>
            <person name="Klenk H.-P."/>
        </authorList>
    </citation>
    <scope>NUCLEOTIDE SEQUENCE [LARGE SCALE GENOMIC DNA]</scope>
    <source>
        <strain evidence="2 3">DSM 21801</strain>
    </source>
</reference>
<feature type="transmembrane region" description="Helical" evidence="1">
    <location>
        <begin position="6"/>
        <end position="31"/>
    </location>
</feature>
<dbReference type="AlphaFoldDB" id="A0A2A9D0K5"/>